<evidence type="ECO:0000256" key="8">
    <source>
        <dbReference type="ARBA" id="ARBA00022801"/>
    </source>
</evidence>
<evidence type="ECO:0000256" key="1">
    <source>
        <dbReference type="ARBA" id="ARBA00022670"/>
    </source>
</evidence>
<keyword evidence="9" id="KW-0460">Magnesium</keyword>
<evidence type="ECO:0000256" key="16">
    <source>
        <dbReference type="SAM" id="MobiDB-lite"/>
    </source>
</evidence>
<keyword evidence="1" id="KW-0645">Protease</keyword>
<evidence type="ECO:0000256" key="3">
    <source>
        <dbReference type="ARBA" id="ARBA00022695"/>
    </source>
</evidence>
<dbReference type="EMBL" id="LXQA010002543">
    <property type="protein sequence ID" value="MCH81621.1"/>
    <property type="molecule type" value="Genomic_DNA"/>
</dbReference>
<evidence type="ECO:0000256" key="6">
    <source>
        <dbReference type="ARBA" id="ARBA00022750"/>
    </source>
</evidence>
<dbReference type="InterPro" id="IPR000477">
    <property type="entry name" value="RT_dom"/>
</dbReference>
<dbReference type="InterPro" id="IPR023780">
    <property type="entry name" value="Chromo_domain"/>
</dbReference>
<dbReference type="GO" id="GO:0004190">
    <property type="term" value="F:aspartic-type endopeptidase activity"/>
    <property type="evidence" value="ECO:0007669"/>
    <property type="project" value="UniProtKB-KW"/>
</dbReference>
<feature type="non-terminal residue" evidence="19">
    <location>
        <position position="827"/>
    </location>
</feature>
<dbReference type="Pfam" id="PF00385">
    <property type="entry name" value="Chromo"/>
    <property type="match status" value="1"/>
</dbReference>
<dbReference type="SUPFAM" id="SSF53098">
    <property type="entry name" value="Ribonuclease H-like"/>
    <property type="match status" value="1"/>
</dbReference>
<evidence type="ECO:0000256" key="14">
    <source>
        <dbReference type="ARBA" id="ARBA00023172"/>
    </source>
</evidence>
<dbReference type="Pfam" id="PF00665">
    <property type="entry name" value="rve"/>
    <property type="match status" value="1"/>
</dbReference>
<dbReference type="InterPro" id="IPR012337">
    <property type="entry name" value="RNaseH-like_sf"/>
</dbReference>
<dbReference type="PANTHER" id="PTHR37984">
    <property type="entry name" value="PROTEIN CBG26694"/>
    <property type="match status" value="1"/>
</dbReference>
<dbReference type="GO" id="GO:0003964">
    <property type="term" value="F:RNA-directed DNA polymerase activity"/>
    <property type="evidence" value="ECO:0007669"/>
    <property type="project" value="UniProtKB-KW"/>
</dbReference>
<dbReference type="InterPro" id="IPR001584">
    <property type="entry name" value="Integrase_cat-core"/>
</dbReference>
<evidence type="ECO:0000256" key="15">
    <source>
        <dbReference type="ARBA" id="ARBA00023268"/>
    </source>
</evidence>
<dbReference type="Pfam" id="PF17919">
    <property type="entry name" value="RT_RNaseH_2"/>
    <property type="match status" value="1"/>
</dbReference>
<keyword evidence="6" id="KW-0064">Aspartyl protease</keyword>
<dbReference type="GO" id="GO:0046872">
    <property type="term" value="F:metal ion binding"/>
    <property type="evidence" value="ECO:0007669"/>
    <property type="project" value="UniProtKB-KW"/>
</dbReference>
<dbReference type="FunFam" id="3.30.70.270:FF:000020">
    <property type="entry name" value="Transposon Tf2-6 polyprotein-like Protein"/>
    <property type="match status" value="1"/>
</dbReference>
<dbReference type="CDD" id="cd01647">
    <property type="entry name" value="RT_LTR"/>
    <property type="match status" value="1"/>
</dbReference>
<dbReference type="FunFam" id="3.10.10.10:FF:000007">
    <property type="entry name" value="Retrovirus-related Pol polyprotein from transposon 17.6-like Protein"/>
    <property type="match status" value="1"/>
</dbReference>
<keyword evidence="2" id="KW-0808">Transferase</keyword>
<dbReference type="PROSITE" id="PS50994">
    <property type="entry name" value="INTEGRASE"/>
    <property type="match status" value="1"/>
</dbReference>
<evidence type="ECO:0000256" key="9">
    <source>
        <dbReference type="ARBA" id="ARBA00022842"/>
    </source>
</evidence>
<dbReference type="SUPFAM" id="SSF54160">
    <property type="entry name" value="Chromo domain-like"/>
    <property type="match status" value="1"/>
</dbReference>
<evidence type="ECO:0000256" key="5">
    <source>
        <dbReference type="ARBA" id="ARBA00022723"/>
    </source>
</evidence>
<accession>A0A392M2Y2</accession>
<keyword evidence="7" id="KW-0255">Endonuclease</keyword>
<dbReference type="InterPro" id="IPR050951">
    <property type="entry name" value="Retrovirus_Pol_polyprotein"/>
</dbReference>
<evidence type="ECO:0000313" key="20">
    <source>
        <dbReference type="Proteomes" id="UP000265520"/>
    </source>
</evidence>
<dbReference type="PANTHER" id="PTHR37984:SF5">
    <property type="entry name" value="PROTEIN NYNRIN-LIKE"/>
    <property type="match status" value="1"/>
</dbReference>
<sequence>MCVDYRALNALTVKDRFPLPTVDELLDELGKAQIFTKLDLTSGFHQIRLQPQDCHKTAFRTHDGHYEYRVMPFGLCNAPATFQATMNDIFRPQLRKSVIVFFDDILIYSLDEDSHLHHLAEVFSILSAHQFFLKPSKCSFAQHQVAYLGHIVTKGRVAPDPIKIQAVLEWPIPMNLKALRGFLGLSGFYRKFIRNYATIALPLTSLLKKDAFKWSPEAEASFNLLKQALVSAPVLALPIFTEQFVVQTDASGSAMGAVLLQQGHPVAFFSKVFCPRLSKASTYVHHKSLRELLTLVIQTPEQQHYLSKLLGFHYEIQYKPGSTNVVADALSRSVTPEIAEFGVLSIPQFLFIDELKQEMAGDPTFQSLLRRYNEDSASLPDFKLVDGLLLHKGRIWLSPQSRFKQLLLKEFHDTLVGGHAGVVKNLKRLSANFYWDNMRQEVQTFIRQCSVCQVTKYDTRKPNRLLQPLPIPSQVWEDVSMDFVTGLPPSYGYTVLLVVVDRFSKGIHLGALPSGFTAYKVADLFISMVCKHHGIPHSIVSDRDPIFISRFWTELFKHSGTLLRMSSSYHPQTDGQTEVMNHTIEQYLRAFAHHKPSLWVRLLPWAEYHYNTSTHSASGLTPFEVIYGKTPPAIPLYVSGSSSVDACDALLTSRDEVLSLLRKKLLKAQQTMKTQADKHRRDTPFAVGSWVYVKLQAYPRIGPVAYKLALPQHSKIHNVFHCSKLKLHTGPPPAAEVSLPPDSVDNNLLVSPLAILDRRSYEVDGSVQQQVLVQWQGLSPDDTSWENWDELRATYNLEGKVDFDEGGIDMSKAQDGYTRPKRKITAP</sequence>
<dbReference type="InterPro" id="IPR041577">
    <property type="entry name" value="RT_RNaseH_2"/>
</dbReference>
<evidence type="ECO:0000256" key="10">
    <source>
        <dbReference type="ARBA" id="ARBA00022908"/>
    </source>
</evidence>
<dbReference type="InterPro" id="IPR041588">
    <property type="entry name" value="Integrase_H2C2"/>
</dbReference>
<keyword evidence="13" id="KW-0238">DNA-binding</keyword>
<keyword evidence="15" id="KW-0511">Multifunctional enzyme</keyword>
<evidence type="ECO:0000256" key="7">
    <source>
        <dbReference type="ARBA" id="ARBA00022759"/>
    </source>
</evidence>
<keyword evidence="12" id="KW-0239">DNA-directed DNA polymerase</keyword>
<evidence type="ECO:0000256" key="11">
    <source>
        <dbReference type="ARBA" id="ARBA00022918"/>
    </source>
</evidence>
<dbReference type="Pfam" id="PF00078">
    <property type="entry name" value="RVT_1"/>
    <property type="match status" value="1"/>
</dbReference>
<dbReference type="AlphaFoldDB" id="A0A392M2Y2"/>
<name>A0A392M2Y2_9FABA</name>
<dbReference type="GO" id="GO:0006508">
    <property type="term" value="P:proteolysis"/>
    <property type="evidence" value="ECO:0007669"/>
    <property type="project" value="UniProtKB-KW"/>
</dbReference>
<keyword evidence="11" id="KW-0695">RNA-directed DNA polymerase</keyword>
<dbReference type="InterPro" id="IPR036397">
    <property type="entry name" value="RNaseH_sf"/>
</dbReference>
<dbReference type="FunFam" id="1.10.340.70:FF:000001">
    <property type="entry name" value="Retrovirus-related Pol polyprotein from transposon gypsy-like Protein"/>
    <property type="match status" value="1"/>
</dbReference>
<feature type="domain" description="Reverse transcriptase" evidence="17">
    <location>
        <begin position="1"/>
        <end position="152"/>
    </location>
</feature>
<dbReference type="GO" id="GO:0004519">
    <property type="term" value="F:endonuclease activity"/>
    <property type="evidence" value="ECO:0007669"/>
    <property type="project" value="UniProtKB-KW"/>
</dbReference>
<evidence type="ECO:0000256" key="2">
    <source>
        <dbReference type="ARBA" id="ARBA00022679"/>
    </source>
</evidence>
<organism evidence="19 20">
    <name type="scientific">Trifolium medium</name>
    <dbReference type="NCBI Taxonomy" id="97028"/>
    <lineage>
        <taxon>Eukaryota</taxon>
        <taxon>Viridiplantae</taxon>
        <taxon>Streptophyta</taxon>
        <taxon>Embryophyta</taxon>
        <taxon>Tracheophyta</taxon>
        <taxon>Spermatophyta</taxon>
        <taxon>Magnoliopsida</taxon>
        <taxon>eudicotyledons</taxon>
        <taxon>Gunneridae</taxon>
        <taxon>Pentapetalae</taxon>
        <taxon>rosids</taxon>
        <taxon>fabids</taxon>
        <taxon>Fabales</taxon>
        <taxon>Fabaceae</taxon>
        <taxon>Papilionoideae</taxon>
        <taxon>50 kb inversion clade</taxon>
        <taxon>NPAAA clade</taxon>
        <taxon>Hologalegina</taxon>
        <taxon>IRL clade</taxon>
        <taxon>Trifolieae</taxon>
        <taxon>Trifolium</taxon>
    </lineage>
</organism>
<keyword evidence="14" id="KW-0233">DNA recombination</keyword>
<gene>
    <name evidence="19" type="ORF">A2U01_0002412</name>
</gene>
<dbReference type="SUPFAM" id="SSF56672">
    <property type="entry name" value="DNA/RNA polymerases"/>
    <property type="match status" value="1"/>
</dbReference>
<protein>
    <submittedName>
        <fullName evidence="19">Ty3/gypsy retrotransposon protein</fullName>
    </submittedName>
</protein>
<keyword evidence="3" id="KW-0548">Nucleotidyltransferase</keyword>
<dbReference type="InterPro" id="IPR043502">
    <property type="entry name" value="DNA/RNA_pol_sf"/>
</dbReference>
<reference evidence="19 20" key="1">
    <citation type="journal article" date="2018" name="Front. Plant Sci.">
        <title>Red Clover (Trifolium pratense) and Zigzag Clover (T. medium) - A Picture of Genomic Similarities and Differences.</title>
        <authorList>
            <person name="Dluhosova J."/>
            <person name="Istvanek J."/>
            <person name="Nedelnik J."/>
            <person name="Repkova J."/>
        </authorList>
    </citation>
    <scope>NUCLEOTIDE SEQUENCE [LARGE SCALE GENOMIC DNA]</scope>
    <source>
        <strain evidence="20">cv. 10/8</strain>
        <tissue evidence="19">Leaf</tissue>
    </source>
</reference>
<dbReference type="Proteomes" id="UP000265520">
    <property type="component" value="Unassembled WGS sequence"/>
</dbReference>
<proteinExistence type="predicted"/>
<dbReference type="Gene3D" id="3.30.70.270">
    <property type="match status" value="2"/>
</dbReference>
<evidence type="ECO:0000256" key="12">
    <source>
        <dbReference type="ARBA" id="ARBA00022932"/>
    </source>
</evidence>
<keyword evidence="8" id="KW-0378">Hydrolase</keyword>
<evidence type="ECO:0000256" key="13">
    <source>
        <dbReference type="ARBA" id="ARBA00023125"/>
    </source>
</evidence>
<evidence type="ECO:0000313" key="19">
    <source>
        <dbReference type="EMBL" id="MCH81621.1"/>
    </source>
</evidence>
<keyword evidence="4" id="KW-0540">Nuclease</keyword>
<comment type="caution">
    <text evidence="19">The sequence shown here is derived from an EMBL/GenBank/DDBJ whole genome shotgun (WGS) entry which is preliminary data.</text>
</comment>
<dbReference type="Gene3D" id="1.10.340.70">
    <property type="match status" value="1"/>
</dbReference>
<evidence type="ECO:0000259" key="18">
    <source>
        <dbReference type="PROSITE" id="PS50994"/>
    </source>
</evidence>
<dbReference type="Pfam" id="PF24626">
    <property type="entry name" value="SH3_Tf2-1"/>
    <property type="match status" value="1"/>
</dbReference>
<dbReference type="Gene3D" id="3.30.420.10">
    <property type="entry name" value="Ribonuclease H-like superfamily/Ribonuclease H"/>
    <property type="match status" value="1"/>
</dbReference>
<dbReference type="GO" id="GO:0003677">
    <property type="term" value="F:DNA binding"/>
    <property type="evidence" value="ECO:0007669"/>
    <property type="project" value="UniProtKB-KW"/>
</dbReference>
<dbReference type="GO" id="GO:0003887">
    <property type="term" value="F:DNA-directed DNA polymerase activity"/>
    <property type="evidence" value="ECO:0007669"/>
    <property type="project" value="UniProtKB-KW"/>
</dbReference>
<dbReference type="Pfam" id="PF17921">
    <property type="entry name" value="Integrase_H2C2"/>
    <property type="match status" value="1"/>
</dbReference>
<dbReference type="InterPro" id="IPR016197">
    <property type="entry name" value="Chromo-like_dom_sf"/>
</dbReference>
<dbReference type="PROSITE" id="PS50878">
    <property type="entry name" value="RT_POL"/>
    <property type="match status" value="1"/>
</dbReference>
<feature type="region of interest" description="Disordered" evidence="16">
    <location>
        <begin position="808"/>
        <end position="827"/>
    </location>
</feature>
<evidence type="ECO:0000259" key="17">
    <source>
        <dbReference type="PROSITE" id="PS50878"/>
    </source>
</evidence>
<keyword evidence="20" id="KW-1185">Reference proteome</keyword>
<dbReference type="InterPro" id="IPR043128">
    <property type="entry name" value="Rev_trsase/Diguanyl_cyclase"/>
</dbReference>
<keyword evidence="10" id="KW-0229">DNA integration</keyword>
<dbReference type="GO" id="GO:0006310">
    <property type="term" value="P:DNA recombination"/>
    <property type="evidence" value="ECO:0007669"/>
    <property type="project" value="UniProtKB-KW"/>
</dbReference>
<feature type="domain" description="Integrase catalytic" evidence="18">
    <location>
        <begin position="464"/>
        <end position="630"/>
    </location>
</feature>
<evidence type="ECO:0000256" key="4">
    <source>
        <dbReference type="ARBA" id="ARBA00022722"/>
    </source>
</evidence>
<dbReference type="InterPro" id="IPR056924">
    <property type="entry name" value="SH3_Tf2-1"/>
</dbReference>
<keyword evidence="5" id="KW-0479">Metal-binding</keyword>
<dbReference type="GO" id="GO:0015074">
    <property type="term" value="P:DNA integration"/>
    <property type="evidence" value="ECO:0007669"/>
    <property type="project" value="UniProtKB-KW"/>
</dbReference>